<gene>
    <name evidence="5" type="ORF">ABID46_002001</name>
</gene>
<accession>A0ABV2LXR4</accession>
<evidence type="ECO:0000313" key="6">
    <source>
        <dbReference type="Proteomes" id="UP001549146"/>
    </source>
</evidence>
<comment type="similarity">
    <text evidence="1 2">Belongs to the pirin family.</text>
</comment>
<keyword evidence="6" id="KW-1185">Reference proteome</keyword>
<evidence type="ECO:0000313" key="5">
    <source>
        <dbReference type="EMBL" id="MET3732412.1"/>
    </source>
</evidence>
<dbReference type="InterPro" id="IPR003829">
    <property type="entry name" value="Pirin_N_dom"/>
</dbReference>
<dbReference type="PANTHER" id="PTHR13903">
    <property type="entry name" value="PIRIN-RELATED"/>
    <property type="match status" value="1"/>
</dbReference>
<dbReference type="InterPro" id="IPR014710">
    <property type="entry name" value="RmlC-like_jellyroll"/>
</dbReference>
<dbReference type="CDD" id="cd02909">
    <property type="entry name" value="cupin_pirin_N"/>
    <property type="match status" value="1"/>
</dbReference>
<name>A0ABV2LXR4_9FLAO</name>
<feature type="domain" description="Pirin C-terminal" evidence="4">
    <location>
        <begin position="182"/>
        <end position="275"/>
    </location>
</feature>
<dbReference type="Pfam" id="PF05726">
    <property type="entry name" value="Pirin_C"/>
    <property type="match status" value="1"/>
</dbReference>
<evidence type="ECO:0000256" key="1">
    <source>
        <dbReference type="ARBA" id="ARBA00008416"/>
    </source>
</evidence>
<dbReference type="InterPro" id="IPR012093">
    <property type="entry name" value="Pirin"/>
</dbReference>
<evidence type="ECO:0000256" key="2">
    <source>
        <dbReference type="RuleBase" id="RU003457"/>
    </source>
</evidence>
<dbReference type="InterPro" id="IPR011051">
    <property type="entry name" value="RmlC_Cupin_sf"/>
</dbReference>
<comment type="caution">
    <text evidence="5">The sequence shown here is derived from an EMBL/GenBank/DDBJ whole genome shotgun (WGS) entry which is preliminary data.</text>
</comment>
<dbReference type="PANTHER" id="PTHR13903:SF8">
    <property type="entry name" value="PIRIN"/>
    <property type="match status" value="1"/>
</dbReference>
<reference evidence="5 6" key="1">
    <citation type="submission" date="2024-06" db="EMBL/GenBank/DDBJ databases">
        <title>Genomic Encyclopedia of Type Strains, Phase IV (KMG-IV): sequencing the most valuable type-strain genomes for metagenomic binning, comparative biology and taxonomic classification.</title>
        <authorList>
            <person name="Goeker M."/>
        </authorList>
    </citation>
    <scope>NUCLEOTIDE SEQUENCE [LARGE SCALE GENOMIC DNA]</scope>
    <source>
        <strain evidence="5 6">DSM 29388</strain>
    </source>
</reference>
<dbReference type="RefSeq" id="WP_354509611.1">
    <property type="nucleotide sequence ID" value="NZ_JBEPMO010000012.1"/>
</dbReference>
<organism evidence="5 6">
    <name type="scientific">Moheibacter stercoris</name>
    <dbReference type="NCBI Taxonomy" id="1628251"/>
    <lineage>
        <taxon>Bacteria</taxon>
        <taxon>Pseudomonadati</taxon>
        <taxon>Bacteroidota</taxon>
        <taxon>Flavobacteriia</taxon>
        <taxon>Flavobacteriales</taxon>
        <taxon>Weeksellaceae</taxon>
        <taxon>Moheibacter</taxon>
    </lineage>
</organism>
<dbReference type="EMBL" id="JBEPMO010000012">
    <property type="protein sequence ID" value="MET3732412.1"/>
    <property type="molecule type" value="Genomic_DNA"/>
</dbReference>
<dbReference type="PIRSF" id="PIRSF006232">
    <property type="entry name" value="Pirin"/>
    <property type="match status" value="1"/>
</dbReference>
<feature type="domain" description="Pirin N-terminal" evidence="3">
    <location>
        <begin position="24"/>
        <end position="123"/>
    </location>
</feature>
<dbReference type="Gene3D" id="2.60.120.10">
    <property type="entry name" value="Jelly Rolls"/>
    <property type="match status" value="2"/>
</dbReference>
<sequence length="298" mass="33988">MSNIELIIEERAADIGNFMVGRLLPFKEKRTIGPFAFIDHMGPAALKDYENLDVPPHPHIGLSTLTYLFEGSIMHRDSIGSEIEIQPGAVNWMTAGKGVTHSERTPDYLRQSEKHLHGLQIWIALPKELEEIDPSFTHVEATDLPSWEKDGMHFKLIAGEALGHTSPVPVHSPMYFIEIKSELGGKVKIGDQLYGESALYILEGGIHDSGHDYEPKHILIAKDTKLCEFEMKPNTKVYVFGGEPFPEERYIFWNFVSSRPERIQQAKEEWIHHQFPKVKNDDGYVPLPDYLHNLKPRK</sequence>
<dbReference type="InterPro" id="IPR008778">
    <property type="entry name" value="Pirin_C_dom"/>
</dbReference>
<dbReference type="SUPFAM" id="SSF51182">
    <property type="entry name" value="RmlC-like cupins"/>
    <property type="match status" value="1"/>
</dbReference>
<protein>
    <submittedName>
        <fullName evidence="5">Redox-sensitive bicupin YhaK (Pirin superfamily)</fullName>
    </submittedName>
</protein>
<dbReference type="Proteomes" id="UP001549146">
    <property type="component" value="Unassembled WGS sequence"/>
</dbReference>
<proteinExistence type="inferred from homology"/>
<evidence type="ECO:0000259" key="4">
    <source>
        <dbReference type="Pfam" id="PF05726"/>
    </source>
</evidence>
<dbReference type="Pfam" id="PF02678">
    <property type="entry name" value="Pirin"/>
    <property type="match status" value="1"/>
</dbReference>
<evidence type="ECO:0000259" key="3">
    <source>
        <dbReference type="Pfam" id="PF02678"/>
    </source>
</evidence>